<dbReference type="EMBL" id="BAAATZ010000029">
    <property type="protein sequence ID" value="GAA2734557.1"/>
    <property type="molecule type" value="Genomic_DNA"/>
</dbReference>
<keyword evidence="1" id="KW-1133">Transmembrane helix</keyword>
<keyword evidence="3" id="KW-1185">Reference proteome</keyword>
<evidence type="ECO:0000256" key="1">
    <source>
        <dbReference type="SAM" id="Phobius"/>
    </source>
</evidence>
<dbReference type="Pfam" id="PF10027">
    <property type="entry name" value="DUF2269"/>
    <property type="match status" value="1"/>
</dbReference>
<keyword evidence="1" id="KW-0472">Membrane</keyword>
<evidence type="ECO:0000313" key="2">
    <source>
        <dbReference type="EMBL" id="GAA2734557.1"/>
    </source>
</evidence>
<evidence type="ECO:0000313" key="3">
    <source>
        <dbReference type="Proteomes" id="UP001501842"/>
    </source>
</evidence>
<dbReference type="Proteomes" id="UP001501842">
    <property type="component" value="Unassembled WGS sequence"/>
</dbReference>
<feature type="transmembrane region" description="Helical" evidence="1">
    <location>
        <begin position="122"/>
        <end position="142"/>
    </location>
</feature>
<feature type="transmembrane region" description="Helical" evidence="1">
    <location>
        <begin position="6"/>
        <end position="30"/>
    </location>
</feature>
<keyword evidence="1" id="KW-0812">Transmembrane</keyword>
<reference evidence="2 3" key="1">
    <citation type="journal article" date="2019" name="Int. J. Syst. Evol. Microbiol.">
        <title>The Global Catalogue of Microorganisms (GCM) 10K type strain sequencing project: providing services to taxonomists for standard genome sequencing and annotation.</title>
        <authorList>
            <consortium name="The Broad Institute Genomics Platform"/>
            <consortium name="The Broad Institute Genome Sequencing Center for Infectious Disease"/>
            <person name="Wu L."/>
            <person name="Ma J."/>
        </authorList>
    </citation>
    <scope>NUCLEOTIDE SEQUENCE [LARGE SCALE GENOMIC DNA]</scope>
    <source>
        <strain evidence="2 3">JCM 8201</strain>
    </source>
</reference>
<gene>
    <name evidence="2" type="ORF">GCM10010439_57210</name>
</gene>
<protein>
    <submittedName>
        <fullName evidence="2">DUF2269 family protein</fullName>
    </submittedName>
</protein>
<accession>A0ABN3UPH5</accession>
<dbReference type="InterPro" id="IPR018729">
    <property type="entry name" value="DUF2269_transmembrane"/>
</dbReference>
<feature type="transmembrane region" description="Helical" evidence="1">
    <location>
        <begin position="78"/>
        <end position="101"/>
    </location>
</feature>
<dbReference type="RefSeq" id="WP_344454817.1">
    <property type="nucleotide sequence ID" value="NZ_BAAATZ010000029.1"/>
</dbReference>
<proteinExistence type="predicted"/>
<comment type="caution">
    <text evidence="2">The sequence shown here is derived from an EMBL/GenBank/DDBJ whole genome shotgun (WGS) entry which is preliminary data.</text>
</comment>
<sequence length="146" mass="15171">MAEVFLTLHVLAAVLAIGPIAVAGSLFPRYASRDHEEGREPSASGLLHRICRGYAFAGLAVPVFGLVTGILLGVLAQAWLIASIILTALAAALLALGILPAQRRLLAGRAAGEETGPAVSRLHMLTGFFNLVWAAVVVLMVVRPGA</sequence>
<feature type="transmembrane region" description="Helical" evidence="1">
    <location>
        <begin position="51"/>
        <end position="72"/>
    </location>
</feature>
<name>A0ABN3UPH5_9ACTN</name>
<organism evidence="2 3">
    <name type="scientific">Actinocorallia aurantiaca</name>
    <dbReference type="NCBI Taxonomy" id="46204"/>
    <lineage>
        <taxon>Bacteria</taxon>
        <taxon>Bacillati</taxon>
        <taxon>Actinomycetota</taxon>
        <taxon>Actinomycetes</taxon>
        <taxon>Streptosporangiales</taxon>
        <taxon>Thermomonosporaceae</taxon>
        <taxon>Actinocorallia</taxon>
    </lineage>
</organism>